<sequence>MSAKKGRRAKMPAVPPEEKEKDPDFGNLDASNLSSIERASFLEQVQQNYGNPLHSTAMEEDLNPPEDEKIHKGGRGVTKGAPHKGRTAAAKQRGASVQKKKKGSDGENKMRKERTNIGGKVKARSALSRSGKEGGKKRKKEAIEEEIQESDGEEEEEEEEEEESDQGPAPKKSNQPVASSRGATANGIKRPAKKRRSLGQKPAERPVKNGGMKMEKRRKKSGSREPGDLQSQESDSDAAQQHRRPVLSSEEATDEDLDRTPSQKRGRARARARKSSSDRAANRKSSSASGSPEPKETIRERRRKEGRGQQGATELEVVLDAFLDFCDQYRESVESKAIKRAIDSLSSSVKDQLTKQITESKELKVLIRDKAKVDSLIRKKRQRLLDAKYELIRAEQQVRSLQKVEVGLEQRLTDLRRSQAFLRDIRDLNRQYLKHRHTHPKEKEKYGASSLPALLLETKYILGAEHQLRGINNQIEKRLKEAGK</sequence>
<dbReference type="Ensembl" id="ENSMMDT00005031494.1">
    <property type="protein sequence ID" value="ENSMMDP00005030788.1"/>
    <property type="gene ID" value="ENSMMDG00005014564.1"/>
</dbReference>
<dbReference type="GeneTree" id="ENSGT00390000015511"/>
<keyword evidence="5" id="KW-0158">Chromosome</keyword>
<keyword evidence="6 10" id="KW-0175">Coiled coil</keyword>
<evidence type="ECO:0000256" key="10">
    <source>
        <dbReference type="SAM" id="Coils"/>
    </source>
</evidence>
<dbReference type="InParanoid" id="A0A667YWL7"/>
<dbReference type="GO" id="GO:0005634">
    <property type="term" value="C:nucleus"/>
    <property type="evidence" value="ECO:0007669"/>
    <property type="project" value="UniProtKB-SubCell"/>
</dbReference>
<evidence type="ECO:0000256" key="8">
    <source>
        <dbReference type="ARBA" id="ARBA00023328"/>
    </source>
</evidence>
<evidence type="ECO:0000256" key="3">
    <source>
        <dbReference type="ARBA" id="ARBA00010440"/>
    </source>
</evidence>
<evidence type="ECO:0000256" key="5">
    <source>
        <dbReference type="ARBA" id="ARBA00022454"/>
    </source>
</evidence>
<reference evidence="12" key="1">
    <citation type="submission" date="2019-06" db="EMBL/GenBank/DDBJ databases">
        <authorList>
            <consortium name="Wellcome Sanger Institute Data Sharing"/>
        </authorList>
    </citation>
    <scope>NUCLEOTIDE SEQUENCE [LARGE SCALE GENOMIC DNA]</scope>
</reference>
<dbReference type="PANTHER" id="PTHR32222">
    <property type="entry name" value="CENTROMERE PROTEIN U"/>
    <property type="match status" value="1"/>
</dbReference>
<keyword evidence="8" id="KW-0137">Centromere</keyword>
<feature type="region of interest" description="Disordered" evidence="11">
    <location>
        <begin position="1"/>
        <end position="310"/>
    </location>
</feature>
<feature type="compositionally biased region" description="Acidic residues" evidence="11">
    <location>
        <begin position="143"/>
        <end position="165"/>
    </location>
</feature>
<evidence type="ECO:0000256" key="4">
    <source>
        <dbReference type="ARBA" id="ARBA00016402"/>
    </source>
</evidence>
<feature type="compositionally biased region" description="Basic and acidic residues" evidence="11">
    <location>
        <begin position="103"/>
        <end position="115"/>
    </location>
</feature>
<evidence type="ECO:0000256" key="9">
    <source>
        <dbReference type="ARBA" id="ARBA00031456"/>
    </source>
</evidence>
<evidence type="ECO:0000256" key="2">
    <source>
        <dbReference type="ARBA" id="ARBA00004584"/>
    </source>
</evidence>
<feature type="compositionally biased region" description="Polar residues" evidence="11">
    <location>
        <begin position="29"/>
        <end position="54"/>
    </location>
</feature>
<evidence type="ECO:0000256" key="11">
    <source>
        <dbReference type="SAM" id="MobiDB-lite"/>
    </source>
</evidence>
<comment type="subcellular location">
    <subcellularLocation>
        <location evidence="2">Chromosome</location>
        <location evidence="2">Centromere</location>
    </subcellularLocation>
    <subcellularLocation>
        <location evidence="1">Nucleus</location>
    </subcellularLocation>
</comment>
<gene>
    <name evidence="12" type="primary">cenpu</name>
</gene>
<reference evidence="12" key="3">
    <citation type="submission" date="2025-09" db="UniProtKB">
        <authorList>
            <consortium name="Ensembl"/>
        </authorList>
    </citation>
    <scope>IDENTIFICATION</scope>
</reference>
<feature type="compositionally biased region" description="Basic residues" evidence="11">
    <location>
        <begin position="262"/>
        <end position="274"/>
    </location>
</feature>
<evidence type="ECO:0000256" key="6">
    <source>
        <dbReference type="ARBA" id="ARBA00023054"/>
    </source>
</evidence>
<evidence type="ECO:0000256" key="1">
    <source>
        <dbReference type="ARBA" id="ARBA00004123"/>
    </source>
</evidence>
<keyword evidence="7" id="KW-0539">Nucleus</keyword>
<evidence type="ECO:0000256" key="7">
    <source>
        <dbReference type="ARBA" id="ARBA00023242"/>
    </source>
</evidence>
<dbReference type="AlphaFoldDB" id="A0A667YWL7"/>
<dbReference type="PANTHER" id="PTHR32222:SF1">
    <property type="entry name" value="CENTROMERE PROTEIN U"/>
    <property type="match status" value="1"/>
</dbReference>
<evidence type="ECO:0000313" key="12">
    <source>
        <dbReference type="Ensembl" id="ENSMMDP00005030788.1"/>
    </source>
</evidence>
<keyword evidence="13" id="KW-1185">Reference proteome</keyword>
<organism evidence="12 13">
    <name type="scientific">Myripristis murdjan</name>
    <name type="common">pinecone soldierfish</name>
    <dbReference type="NCBI Taxonomy" id="586833"/>
    <lineage>
        <taxon>Eukaryota</taxon>
        <taxon>Metazoa</taxon>
        <taxon>Chordata</taxon>
        <taxon>Craniata</taxon>
        <taxon>Vertebrata</taxon>
        <taxon>Euteleostomi</taxon>
        <taxon>Actinopterygii</taxon>
        <taxon>Neopterygii</taxon>
        <taxon>Teleostei</taxon>
        <taxon>Neoteleostei</taxon>
        <taxon>Acanthomorphata</taxon>
        <taxon>Holocentriformes</taxon>
        <taxon>Holocentridae</taxon>
        <taxon>Myripristis</taxon>
    </lineage>
</organism>
<dbReference type="GO" id="GO:0000775">
    <property type="term" value="C:chromosome, centromeric region"/>
    <property type="evidence" value="ECO:0007669"/>
    <property type="project" value="UniProtKB-SubCell"/>
</dbReference>
<reference evidence="12" key="2">
    <citation type="submission" date="2025-08" db="UniProtKB">
        <authorList>
            <consortium name="Ensembl"/>
        </authorList>
    </citation>
    <scope>IDENTIFICATION</scope>
</reference>
<accession>A0A667YWL7</accession>
<dbReference type="InterPro" id="IPR025214">
    <property type="entry name" value="CENP-U"/>
</dbReference>
<feature type="coiled-coil region" evidence="10">
    <location>
        <begin position="377"/>
        <end position="411"/>
    </location>
</feature>
<name>A0A667YWL7_9TELE</name>
<dbReference type="FunCoup" id="A0A667YWL7">
    <property type="interactions" value="686"/>
</dbReference>
<protein>
    <recommendedName>
        <fullName evidence="4">Centromere protein U</fullName>
    </recommendedName>
    <alternativeName>
        <fullName evidence="9">MLF1-interacting protein</fullName>
    </alternativeName>
</protein>
<proteinExistence type="inferred from homology"/>
<dbReference type="OrthoDB" id="8959258at2759"/>
<comment type="similarity">
    <text evidence="3">Belongs to the CENP-U/AME1 family.</text>
</comment>
<feature type="compositionally biased region" description="Polar residues" evidence="11">
    <location>
        <begin position="172"/>
        <end position="183"/>
    </location>
</feature>
<feature type="compositionally biased region" description="Basic residues" evidence="11">
    <location>
        <begin position="1"/>
        <end position="10"/>
    </location>
</feature>
<evidence type="ECO:0000313" key="13">
    <source>
        <dbReference type="Proteomes" id="UP000472263"/>
    </source>
</evidence>
<feature type="compositionally biased region" description="Low complexity" evidence="11">
    <location>
        <begin position="230"/>
        <end position="239"/>
    </location>
</feature>
<dbReference type="Pfam" id="PF13097">
    <property type="entry name" value="CENP-U"/>
    <property type="match status" value="1"/>
</dbReference>
<dbReference type="Proteomes" id="UP000472263">
    <property type="component" value="Chromosome 10"/>
</dbReference>